<dbReference type="GO" id="GO:0008168">
    <property type="term" value="F:methyltransferase activity"/>
    <property type="evidence" value="ECO:0007669"/>
    <property type="project" value="UniProtKB-KW"/>
</dbReference>
<keyword evidence="3" id="KW-1185">Reference proteome</keyword>
<dbReference type="Proteomes" id="UP001595615">
    <property type="component" value="Unassembled WGS sequence"/>
</dbReference>
<dbReference type="InterPro" id="IPR041698">
    <property type="entry name" value="Methyltransf_25"/>
</dbReference>
<protein>
    <submittedName>
        <fullName evidence="2">Class I SAM-dependent methyltransferase</fullName>
        <ecNumber evidence="2">2.1.1.-</ecNumber>
    </submittedName>
</protein>
<evidence type="ECO:0000313" key="3">
    <source>
        <dbReference type="Proteomes" id="UP001595615"/>
    </source>
</evidence>
<dbReference type="EC" id="2.1.1.-" evidence="2"/>
<dbReference type="SUPFAM" id="SSF53335">
    <property type="entry name" value="S-adenosyl-L-methionine-dependent methyltransferases"/>
    <property type="match status" value="1"/>
</dbReference>
<sequence>MRAAETAIWNDYWHFDRLSSFDDAGPTNYAQEIAAGWQAFFEALPDGAAILDLCTGNGAIAVMAAAAARRARKSFRIAAVDAADVNPYRHVKQHRDDLAAIDFRPATPIERLPWPAASFDAVVSQYGIEYSDLSLSVPELARVIAPGGKVRLVVHAAEGPVVQRSARVVPEIDFLLHDIDLAGAAQRCLRAVAVVERSLNHSLPAQAAARDSVAAFQHALRETARRAPIAADRALLAEAGETLTLLYQRRRQYDVATAIGLVEEIRTEWRHHRARLVAQIDAAITREGRADLVLRLKALGARQVSEADQAGPDGLMGHCIEASF</sequence>
<dbReference type="EMBL" id="JBHRXV010000014">
    <property type="protein sequence ID" value="MFC3714379.1"/>
    <property type="molecule type" value="Genomic_DNA"/>
</dbReference>
<gene>
    <name evidence="2" type="ORF">ACFOMD_17560</name>
</gene>
<dbReference type="GO" id="GO:0032259">
    <property type="term" value="P:methylation"/>
    <property type="evidence" value="ECO:0007669"/>
    <property type="project" value="UniProtKB-KW"/>
</dbReference>
<dbReference type="RefSeq" id="WP_380863864.1">
    <property type="nucleotide sequence ID" value="NZ_JBHRXV010000014.1"/>
</dbReference>
<dbReference type="Pfam" id="PF13649">
    <property type="entry name" value="Methyltransf_25"/>
    <property type="match status" value="1"/>
</dbReference>
<reference evidence="3" key="1">
    <citation type="journal article" date="2019" name="Int. J. Syst. Evol. Microbiol.">
        <title>The Global Catalogue of Microorganisms (GCM) 10K type strain sequencing project: providing services to taxonomists for standard genome sequencing and annotation.</title>
        <authorList>
            <consortium name="The Broad Institute Genomics Platform"/>
            <consortium name="The Broad Institute Genome Sequencing Center for Infectious Disease"/>
            <person name="Wu L."/>
            <person name="Ma J."/>
        </authorList>
    </citation>
    <scope>NUCLEOTIDE SEQUENCE [LARGE SCALE GENOMIC DNA]</scope>
    <source>
        <strain evidence="3">KCTC 42644</strain>
    </source>
</reference>
<proteinExistence type="predicted"/>
<organism evidence="2 3">
    <name type="scientific">Sphingoaurantiacus capsulatus</name>
    <dbReference type="NCBI Taxonomy" id="1771310"/>
    <lineage>
        <taxon>Bacteria</taxon>
        <taxon>Pseudomonadati</taxon>
        <taxon>Pseudomonadota</taxon>
        <taxon>Alphaproteobacteria</taxon>
        <taxon>Sphingomonadales</taxon>
        <taxon>Sphingosinicellaceae</taxon>
        <taxon>Sphingoaurantiacus</taxon>
    </lineage>
</organism>
<dbReference type="InterPro" id="IPR029063">
    <property type="entry name" value="SAM-dependent_MTases_sf"/>
</dbReference>
<accession>A0ABV7XE49</accession>
<evidence type="ECO:0000313" key="2">
    <source>
        <dbReference type="EMBL" id="MFC3714379.1"/>
    </source>
</evidence>
<keyword evidence="2" id="KW-0808">Transferase</keyword>
<feature type="domain" description="Methyltransferase" evidence="1">
    <location>
        <begin position="50"/>
        <end position="148"/>
    </location>
</feature>
<keyword evidence="2" id="KW-0489">Methyltransferase</keyword>
<comment type="caution">
    <text evidence="2">The sequence shown here is derived from an EMBL/GenBank/DDBJ whole genome shotgun (WGS) entry which is preliminary data.</text>
</comment>
<name>A0ABV7XE49_9SPHN</name>
<dbReference type="Gene3D" id="3.40.50.150">
    <property type="entry name" value="Vaccinia Virus protein VP39"/>
    <property type="match status" value="1"/>
</dbReference>
<evidence type="ECO:0000259" key="1">
    <source>
        <dbReference type="Pfam" id="PF13649"/>
    </source>
</evidence>